<feature type="compositionally biased region" description="Polar residues" evidence="8">
    <location>
        <begin position="15"/>
        <end position="31"/>
    </location>
</feature>
<evidence type="ECO:0000256" key="4">
    <source>
        <dbReference type="ARBA" id="ARBA00022989"/>
    </source>
</evidence>
<feature type="transmembrane region" description="Helical" evidence="9">
    <location>
        <begin position="271"/>
        <end position="291"/>
    </location>
</feature>
<dbReference type="InterPro" id="IPR008253">
    <property type="entry name" value="Marvel"/>
</dbReference>
<reference evidence="11 12" key="1">
    <citation type="journal article" date="2018" name="Nat. Ecol. Evol.">
        <title>Genomic signatures of mitonuclear coevolution across populations of Tigriopus californicus.</title>
        <authorList>
            <person name="Barreto F.S."/>
            <person name="Watson E.T."/>
            <person name="Lima T.G."/>
            <person name="Willett C.S."/>
            <person name="Edmands S."/>
            <person name="Li W."/>
            <person name="Burton R.S."/>
        </authorList>
    </citation>
    <scope>NUCLEOTIDE SEQUENCE [LARGE SCALE GENOMIC DNA]</scope>
    <source>
        <strain evidence="11 12">San Diego</strain>
    </source>
</reference>
<dbReference type="OrthoDB" id="10006326at2759"/>
<keyword evidence="12" id="KW-1185">Reference proteome</keyword>
<feature type="transmembrane region" description="Helical" evidence="9">
    <location>
        <begin position="158"/>
        <end position="182"/>
    </location>
</feature>
<comment type="caution">
    <text evidence="11">The sequence shown here is derived from an EMBL/GenBank/DDBJ whole genome shotgun (WGS) entry which is preliminary data.</text>
</comment>
<dbReference type="InterPro" id="IPR001285">
    <property type="entry name" value="Synaptophysin/porin"/>
</dbReference>
<feature type="domain" description="MARVEL" evidence="10">
    <location>
        <begin position="75"/>
        <end position="295"/>
    </location>
</feature>
<comment type="similarity">
    <text evidence="2">Belongs to the synaptophysin/synaptobrevin family.</text>
</comment>
<gene>
    <name evidence="11" type="ORF">TCAL_09299</name>
</gene>
<dbReference type="EMBL" id="VCGU01000009">
    <property type="protein sequence ID" value="TRY70428.1"/>
    <property type="molecule type" value="Genomic_DNA"/>
</dbReference>
<proteinExistence type="inferred from homology"/>
<organism evidence="11 12">
    <name type="scientific">Tigriopus californicus</name>
    <name type="common">Marine copepod</name>
    <dbReference type="NCBI Taxonomy" id="6832"/>
    <lineage>
        <taxon>Eukaryota</taxon>
        <taxon>Metazoa</taxon>
        <taxon>Ecdysozoa</taxon>
        <taxon>Arthropoda</taxon>
        <taxon>Crustacea</taxon>
        <taxon>Multicrustacea</taxon>
        <taxon>Hexanauplia</taxon>
        <taxon>Copepoda</taxon>
        <taxon>Harpacticoida</taxon>
        <taxon>Harpacticidae</taxon>
        <taxon>Tigriopus</taxon>
    </lineage>
</organism>
<sequence>MNGMTAEAGYRREPVTTSENPNGQSSAQSRGDSQDGDMYFESIDIQPELRIPSPRQSWWTRCWQPIGTTIMDTAVLQEPRGFMRALQWLFAICAFGSCADFDTIMRYTVTCPNGDIKEIQHNATYPFVLSKQQTVNVTCGESGPAIYLDPPGDFSSDAAFFVFTGVISFLATMAILIVYVFFSPVYENESKKAPLVDFCFTVVIAVFWLSASAAWANGLSGMKHVYGGDWLHAANKCPFPPGGGPAEASSVEYAFTACQVLDSGHYGLANVSVILGFLNFFLWSSNLWFLYKETAWFASRNPNNESLEG</sequence>
<dbReference type="AlphaFoldDB" id="A0A553NYE0"/>
<evidence type="ECO:0000256" key="2">
    <source>
        <dbReference type="ARBA" id="ARBA00006476"/>
    </source>
</evidence>
<dbReference type="Proteomes" id="UP000318571">
    <property type="component" value="Chromosome 9"/>
</dbReference>
<dbReference type="PROSITE" id="PS51225">
    <property type="entry name" value="MARVEL"/>
    <property type="match status" value="1"/>
</dbReference>
<evidence type="ECO:0000256" key="5">
    <source>
        <dbReference type="ARBA" id="ARBA00023136"/>
    </source>
</evidence>
<dbReference type="OMA" id="ETAWFAS"/>
<feature type="region of interest" description="Disordered" evidence="8">
    <location>
        <begin position="1"/>
        <end position="38"/>
    </location>
</feature>
<keyword evidence="3 7" id="KW-0812">Transmembrane</keyword>
<feature type="transmembrane region" description="Helical" evidence="9">
    <location>
        <begin position="194"/>
        <end position="216"/>
    </location>
</feature>
<evidence type="ECO:0000259" key="10">
    <source>
        <dbReference type="PROSITE" id="PS51225"/>
    </source>
</evidence>
<evidence type="ECO:0000256" key="9">
    <source>
        <dbReference type="SAM" id="Phobius"/>
    </source>
</evidence>
<dbReference type="PANTHER" id="PTHR10306">
    <property type="entry name" value="SYNAPTOPHYSIN"/>
    <property type="match status" value="1"/>
</dbReference>
<evidence type="ECO:0000313" key="11">
    <source>
        <dbReference type="EMBL" id="TRY70428.1"/>
    </source>
</evidence>
<dbReference type="PRINTS" id="PR00220">
    <property type="entry name" value="SYNAPTOPHYSN"/>
</dbReference>
<name>A0A553NYE0_TIGCA</name>
<evidence type="ECO:0000256" key="1">
    <source>
        <dbReference type="ARBA" id="ARBA00004141"/>
    </source>
</evidence>
<keyword evidence="6" id="KW-0325">Glycoprotein</keyword>
<comment type="subcellular location">
    <subcellularLocation>
        <location evidence="1">Membrane</location>
        <topology evidence="1">Multi-pass membrane protein</topology>
    </subcellularLocation>
</comment>
<dbReference type="Pfam" id="PF01284">
    <property type="entry name" value="MARVEL"/>
    <property type="match status" value="1"/>
</dbReference>
<protein>
    <recommendedName>
        <fullName evidence="10">MARVEL domain-containing protein</fullName>
    </recommendedName>
</protein>
<keyword evidence="4 9" id="KW-1133">Transmembrane helix</keyword>
<dbReference type="PANTHER" id="PTHR10306:SF17">
    <property type="entry name" value="MARVEL DOMAIN-CONTAINING PROTEIN"/>
    <property type="match status" value="1"/>
</dbReference>
<accession>A0A553NYE0</accession>
<dbReference type="STRING" id="6832.A0A553NYE0"/>
<dbReference type="GO" id="GO:0030672">
    <property type="term" value="C:synaptic vesicle membrane"/>
    <property type="evidence" value="ECO:0007669"/>
    <property type="project" value="TreeGrafter"/>
</dbReference>
<keyword evidence="5 7" id="KW-0472">Membrane</keyword>
<evidence type="ECO:0000256" key="8">
    <source>
        <dbReference type="SAM" id="MobiDB-lite"/>
    </source>
</evidence>
<evidence type="ECO:0000313" key="12">
    <source>
        <dbReference type="Proteomes" id="UP000318571"/>
    </source>
</evidence>
<evidence type="ECO:0000256" key="6">
    <source>
        <dbReference type="ARBA" id="ARBA00023180"/>
    </source>
</evidence>
<evidence type="ECO:0000256" key="7">
    <source>
        <dbReference type="PROSITE-ProRule" id="PRU00581"/>
    </source>
</evidence>
<evidence type="ECO:0000256" key="3">
    <source>
        <dbReference type="ARBA" id="ARBA00022692"/>
    </source>
</evidence>